<dbReference type="Pfam" id="PF04039">
    <property type="entry name" value="MnhB"/>
    <property type="match status" value="1"/>
</dbReference>
<dbReference type="InterPro" id="IPR050622">
    <property type="entry name" value="CPA3_antiporter_subunitB"/>
</dbReference>
<accession>F3YYT2</accession>
<evidence type="ECO:0000256" key="4">
    <source>
        <dbReference type="ARBA" id="ARBA00022692"/>
    </source>
</evidence>
<comment type="similarity">
    <text evidence="2">Belongs to the CPA3 antiporters (TC 2.A.63) subunit B family.</text>
</comment>
<keyword evidence="11" id="KW-1185">Reference proteome</keyword>
<feature type="transmembrane region" description="Helical" evidence="7">
    <location>
        <begin position="199"/>
        <end position="222"/>
    </location>
</feature>
<reference evidence="10 11" key="1">
    <citation type="journal article" date="2011" name="J. Bacteriol.">
        <title>Genome sequence of the mercury-methylating and pleomorphic Desulfovibrio africanus Strain Walvis Bay.</title>
        <authorList>
            <person name="Brown S.D."/>
            <person name="Wall J.D."/>
            <person name="Kucken A.M."/>
            <person name="Gilmour C.C."/>
            <person name="Podar M."/>
            <person name="Brandt C.C."/>
            <person name="Teshima H."/>
            <person name="Detter J.C."/>
            <person name="Han C.S."/>
            <person name="Land M.L."/>
            <person name="Lucas S."/>
            <person name="Han J."/>
            <person name="Pennacchio L."/>
            <person name="Nolan M."/>
            <person name="Pitluck S."/>
            <person name="Woyke T."/>
            <person name="Goodwin L."/>
            <person name="Palumbo A.V."/>
            <person name="Elias D.A."/>
        </authorList>
    </citation>
    <scope>NUCLEOTIDE SEQUENCE [LARGE SCALE GENOMIC DNA]</scope>
    <source>
        <strain evidence="10 11">Walvis Bay</strain>
    </source>
</reference>
<evidence type="ECO:0000256" key="5">
    <source>
        <dbReference type="ARBA" id="ARBA00022989"/>
    </source>
</evidence>
<organism evidence="10 11">
    <name type="scientific">Desulfocurvibacter africanus subsp. africanus str. Walvis Bay</name>
    <dbReference type="NCBI Taxonomy" id="690850"/>
    <lineage>
        <taxon>Bacteria</taxon>
        <taxon>Pseudomonadati</taxon>
        <taxon>Thermodesulfobacteriota</taxon>
        <taxon>Desulfovibrionia</taxon>
        <taxon>Desulfovibrionales</taxon>
        <taxon>Desulfovibrionaceae</taxon>
        <taxon>Desulfocurvibacter</taxon>
    </lineage>
</organism>
<evidence type="ECO:0000259" key="9">
    <source>
        <dbReference type="Pfam" id="PF20501"/>
    </source>
</evidence>
<feature type="domain" description="Na+/H+ antiporter MnhB subunit-related protein" evidence="8">
    <location>
        <begin position="135"/>
        <end position="260"/>
    </location>
</feature>
<dbReference type="PANTHER" id="PTHR33932">
    <property type="entry name" value="NA(+)/H(+) ANTIPORTER SUBUNIT B"/>
    <property type="match status" value="1"/>
</dbReference>
<protein>
    <submittedName>
        <fullName evidence="10">Na+/H+ antiporter MnhB subunit-related protein</fullName>
    </submittedName>
</protein>
<dbReference type="eggNOG" id="COG2111">
    <property type="taxonomic scope" value="Bacteria"/>
</dbReference>
<gene>
    <name evidence="10" type="ORF">Desaf_3631</name>
</gene>
<dbReference type="RefSeq" id="WP_014261520.1">
    <property type="nucleotide sequence ID" value="NC_016629.1"/>
</dbReference>
<evidence type="ECO:0000313" key="10">
    <source>
        <dbReference type="EMBL" id="EGJ51908.1"/>
    </source>
</evidence>
<evidence type="ECO:0000256" key="7">
    <source>
        <dbReference type="SAM" id="Phobius"/>
    </source>
</evidence>
<feature type="domain" description="MrpA C-terminal/MbhE" evidence="9">
    <location>
        <begin position="32"/>
        <end position="89"/>
    </location>
</feature>
<evidence type="ECO:0000259" key="8">
    <source>
        <dbReference type="Pfam" id="PF04039"/>
    </source>
</evidence>
<dbReference type="STRING" id="690850.Desaf_3631"/>
<keyword evidence="4 7" id="KW-0812">Transmembrane</keyword>
<dbReference type="EMBL" id="CP003221">
    <property type="protein sequence ID" value="EGJ51908.1"/>
    <property type="molecule type" value="Genomic_DNA"/>
</dbReference>
<sequence length="276" mass="29918" precursor="true">MKAISLIAVLLAGIALVYTTSDFPAWGDPESPASLHVSNLYIEQSYEKTHTPNVVTSVLADYRGFDTMFETIVVFTAAMACFFILRRSREECVLEHYYYRHIATGLVVRMPGACATPTQGAFEQIDSDWTPQDIVVSTVCRLLIPFMQIYAFYVLAHGHYSPGGGFQAGVVMAASYLLLALSHDLRFVIARFSERLMHILAAAGVTIYVGTGFIALTTGANFLDYGGLAGLLRMPLASGHSLGILLVETGVALTVCSALIMIFKLVSSQGTINEGL</sequence>
<evidence type="ECO:0000256" key="3">
    <source>
        <dbReference type="ARBA" id="ARBA00022475"/>
    </source>
</evidence>
<dbReference type="InterPro" id="IPR046806">
    <property type="entry name" value="MrpA_C/MbhE"/>
</dbReference>
<feature type="transmembrane region" description="Helical" evidence="7">
    <location>
        <begin position="142"/>
        <end position="160"/>
    </location>
</feature>
<evidence type="ECO:0000256" key="1">
    <source>
        <dbReference type="ARBA" id="ARBA00004651"/>
    </source>
</evidence>
<feature type="transmembrane region" description="Helical" evidence="7">
    <location>
        <begin position="242"/>
        <end position="263"/>
    </location>
</feature>
<dbReference type="GO" id="GO:0005886">
    <property type="term" value="C:plasma membrane"/>
    <property type="evidence" value="ECO:0007669"/>
    <property type="project" value="UniProtKB-SubCell"/>
</dbReference>
<dbReference type="InterPro" id="IPR007182">
    <property type="entry name" value="MnhB"/>
</dbReference>
<evidence type="ECO:0000256" key="6">
    <source>
        <dbReference type="ARBA" id="ARBA00023136"/>
    </source>
</evidence>
<evidence type="ECO:0000313" key="11">
    <source>
        <dbReference type="Proteomes" id="UP000007844"/>
    </source>
</evidence>
<feature type="transmembrane region" description="Helical" evidence="7">
    <location>
        <begin position="67"/>
        <end position="85"/>
    </location>
</feature>
<dbReference type="PANTHER" id="PTHR33932:SF4">
    <property type="entry name" value="NA(+)_H(+) ANTIPORTER SUBUNIT B"/>
    <property type="match status" value="1"/>
</dbReference>
<evidence type="ECO:0000256" key="2">
    <source>
        <dbReference type="ARBA" id="ARBA00009425"/>
    </source>
</evidence>
<dbReference type="Proteomes" id="UP000007844">
    <property type="component" value="Chromosome"/>
</dbReference>
<keyword evidence="6 7" id="KW-0472">Membrane</keyword>
<comment type="subcellular location">
    <subcellularLocation>
        <location evidence="1">Cell membrane</location>
        <topology evidence="1">Multi-pass membrane protein</topology>
    </subcellularLocation>
</comment>
<dbReference type="HOGENOM" id="CLU_069132_3_0_7"/>
<dbReference type="Pfam" id="PF20501">
    <property type="entry name" value="MbhE"/>
    <property type="match status" value="1"/>
</dbReference>
<keyword evidence="5 7" id="KW-1133">Transmembrane helix</keyword>
<dbReference type="AlphaFoldDB" id="F3YYT2"/>
<name>F3YYT2_DESAF</name>
<dbReference type="KEGG" id="daf:Desaf_3631"/>
<feature type="transmembrane region" description="Helical" evidence="7">
    <location>
        <begin position="166"/>
        <end position="187"/>
    </location>
</feature>
<proteinExistence type="inferred from homology"/>
<keyword evidence="3" id="KW-1003">Cell membrane</keyword>